<name>G3HM27_CRIGR</name>
<accession>G3HM27</accession>
<dbReference type="InParanoid" id="G3HM27"/>
<organism evidence="1 2">
    <name type="scientific">Cricetulus griseus</name>
    <name type="common">Chinese hamster</name>
    <name type="synonym">Cricetulus barabensis griseus</name>
    <dbReference type="NCBI Taxonomy" id="10029"/>
    <lineage>
        <taxon>Eukaryota</taxon>
        <taxon>Metazoa</taxon>
        <taxon>Chordata</taxon>
        <taxon>Craniata</taxon>
        <taxon>Vertebrata</taxon>
        <taxon>Euteleostomi</taxon>
        <taxon>Mammalia</taxon>
        <taxon>Eutheria</taxon>
        <taxon>Euarchontoglires</taxon>
        <taxon>Glires</taxon>
        <taxon>Rodentia</taxon>
        <taxon>Myomorpha</taxon>
        <taxon>Muroidea</taxon>
        <taxon>Cricetidae</taxon>
        <taxon>Cricetinae</taxon>
        <taxon>Cricetulus</taxon>
    </lineage>
</organism>
<protein>
    <submittedName>
        <fullName evidence="1">Uncharacterized protein</fullName>
    </submittedName>
</protein>
<sequence>MEGWCRDTCGQAKWAPSESWHSSTTLKKKYQNKKGCKLKRKHRKYCFHKDLIALALALWAKSNATLPSCMAGKMLGFLGWSARGQRFRYKRCTFRQ</sequence>
<dbReference type="EMBL" id="JH000501">
    <property type="protein sequence ID" value="EGW02204.1"/>
    <property type="molecule type" value="Genomic_DNA"/>
</dbReference>
<reference evidence="2" key="1">
    <citation type="journal article" date="2011" name="Nat. Biotechnol.">
        <title>The genomic sequence of the Chinese hamster ovary (CHO)-K1 cell line.</title>
        <authorList>
            <person name="Xu X."/>
            <person name="Nagarajan H."/>
            <person name="Lewis N.E."/>
            <person name="Pan S."/>
            <person name="Cai Z."/>
            <person name="Liu X."/>
            <person name="Chen W."/>
            <person name="Xie M."/>
            <person name="Wang W."/>
            <person name="Hammond S."/>
            <person name="Andersen M.R."/>
            <person name="Neff N."/>
            <person name="Passarelli B."/>
            <person name="Koh W."/>
            <person name="Fan H.C."/>
            <person name="Wang J."/>
            <person name="Gui Y."/>
            <person name="Lee K.H."/>
            <person name="Betenbaugh M.J."/>
            <person name="Quake S.R."/>
            <person name="Famili I."/>
            <person name="Palsson B.O."/>
            <person name="Wang J."/>
        </authorList>
    </citation>
    <scope>NUCLEOTIDE SEQUENCE [LARGE SCALE GENOMIC DNA]</scope>
    <source>
        <strain evidence="2">CHO K1 cell line</strain>
    </source>
</reference>
<evidence type="ECO:0000313" key="2">
    <source>
        <dbReference type="Proteomes" id="UP000001075"/>
    </source>
</evidence>
<dbReference type="Proteomes" id="UP000001075">
    <property type="component" value="Unassembled WGS sequence"/>
</dbReference>
<gene>
    <name evidence="1" type="ORF">I79_011772</name>
</gene>
<proteinExistence type="predicted"/>
<dbReference type="AlphaFoldDB" id="G3HM27"/>
<evidence type="ECO:0000313" key="1">
    <source>
        <dbReference type="EMBL" id="EGW02204.1"/>
    </source>
</evidence>